<dbReference type="EMBL" id="CALNXI010000003">
    <property type="protein sequence ID" value="CAH3013884.1"/>
    <property type="molecule type" value="Genomic_DNA"/>
</dbReference>
<evidence type="ECO:0008006" key="3">
    <source>
        <dbReference type="Google" id="ProtNLM"/>
    </source>
</evidence>
<gene>
    <name evidence="1" type="ORF">PEVE_00022537</name>
</gene>
<reference evidence="1 2" key="1">
    <citation type="submission" date="2022-05" db="EMBL/GenBank/DDBJ databases">
        <authorList>
            <consortium name="Genoscope - CEA"/>
            <person name="William W."/>
        </authorList>
    </citation>
    <scope>NUCLEOTIDE SEQUENCE [LARGE SCALE GENOMIC DNA]</scope>
</reference>
<dbReference type="PANTHER" id="PTHR21301">
    <property type="entry name" value="REVERSE TRANSCRIPTASE"/>
    <property type="match status" value="1"/>
</dbReference>
<evidence type="ECO:0000313" key="2">
    <source>
        <dbReference type="Proteomes" id="UP001159427"/>
    </source>
</evidence>
<dbReference type="InterPro" id="IPR002052">
    <property type="entry name" value="DNA_methylase_N6_adenine_CS"/>
</dbReference>
<proteinExistence type="predicted"/>
<protein>
    <recommendedName>
        <fullName evidence="3">Reverse transcriptase domain-containing protein</fullName>
    </recommendedName>
</protein>
<name>A0ABN8L9Y1_9CNID</name>
<sequence>MKSFEEGTIHIIQNISFKGTQSQFQEGLEEDIASVKNDSRLFVKADKSTNFNKLDVPEYKRLLEANVTKTYRKADIKQLTKIDEEARTITKKLNIDDRVESMAMKEAFIMLKDHKENFENKPTCRLINPSKPEIGHISKQILEETNRKLVDITKVNQWKNTSSVLQWFKQLANKGGSAFICFDVVEFYPSITEALLKRALDFASEHVNISADERQAVINSKHSLLFSKGQPWEKRNPASNFDVTMGSYDGAETCELVGCYLLSQLKQIPGIEIGLYRDDGLAVLNQTPRQIEKAKKQICQVFANNNLKITVDANKKVVNFLDVTLDLNTGKFKPYSKPSTTPLYVHSQSNHPPNILRNIPTAINRRLSSVSSDHEVFNEASAPYQEALRKSGYAFKLEFNKPPQQPPSQKRKRQRNVIWFNPPYNKSVKTNIGRAFISLIERSFPVGHKLRKIFNRNTIKLSYSCMPNVKQIIDGHNKAILKIAETAQPQKNEEKTCSCRKKEDCPLNGECLVSEVVYQATVTTGDGKETYIGLTATQFKARYRNHLMSFRHEKRRNETELSKHLWQLKEANKEFNITWKILAKAKSYTNVTKHCNLCTTEKFFSICRPHMATLNKRNELVSTCRHRRKFILRYNRTCESQRL</sequence>
<organism evidence="1 2">
    <name type="scientific">Porites evermanni</name>
    <dbReference type="NCBI Taxonomy" id="104178"/>
    <lineage>
        <taxon>Eukaryota</taxon>
        <taxon>Metazoa</taxon>
        <taxon>Cnidaria</taxon>
        <taxon>Anthozoa</taxon>
        <taxon>Hexacorallia</taxon>
        <taxon>Scleractinia</taxon>
        <taxon>Fungiina</taxon>
        <taxon>Poritidae</taxon>
        <taxon>Porites</taxon>
    </lineage>
</organism>
<dbReference type="PANTHER" id="PTHR21301:SF10">
    <property type="entry name" value="REVERSE TRANSCRIPTASE DOMAIN-CONTAINING PROTEIN"/>
    <property type="match status" value="1"/>
</dbReference>
<evidence type="ECO:0000313" key="1">
    <source>
        <dbReference type="EMBL" id="CAH3013884.1"/>
    </source>
</evidence>
<keyword evidence="2" id="KW-1185">Reference proteome</keyword>
<dbReference type="PROSITE" id="PS00092">
    <property type="entry name" value="N6_MTASE"/>
    <property type="match status" value="1"/>
</dbReference>
<dbReference type="Proteomes" id="UP001159427">
    <property type="component" value="Unassembled WGS sequence"/>
</dbReference>
<accession>A0ABN8L9Y1</accession>
<comment type="caution">
    <text evidence="1">The sequence shown here is derived from an EMBL/GenBank/DDBJ whole genome shotgun (WGS) entry which is preliminary data.</text>
</comment>